<evidence type="ECO:0000256" key="3">
    <source>
        <dbReference type="ARBA" id="ARBA00023163"/>
    </source>
</evidence>
<evidence type="ECO:0000256" key="1">
    <source>
        <dbReference type="ARBA" id="ARBA00023015"/>
    </source>
</evidence>
<feature type="domain" description="Cyclic nucleotide-binding" evidence="4">
    <location>
        <begin position="28"/>
        <end position="148"/>
    </location>
</feature>
<evidence type="ECO:0000256" key="2">
    <source>
        <dbReference type="ARBA" id="ARBA00023125"/>
    </source>
</evidence>
<dbReference type="AlphaFoldDB" id="A0A221KCK5"/>
<accession>A0A221KCK5</accession>
<dbReference type="Pfam" id="PF13545">
    <property type="entry name" value="HTH_Crp_2"/>
    <property type="match status" value="1"/>
</dbReference>
<dbReference type="SUPFAM" id="SSF51206">
    <property type="entry name" value="cAMP-binding domain-like"/>
    <property type="match status" value="1"/>
</dbReference>
<dbReference type="CDD" id="cd00038">
    <property type="entry name" value="CAP_ED"/>
    <property type="match status" value="1"/>
</dbReference>
<evidence type="ECO:0000259" key="4">
    <source>
        <dbReference type="PROSITE" id="PS50042"/>
    </source>
</evidence>
<dbReference type="KEGG" id="vff:VITFI_CDS0927"/>
<keyword evidence="1" id="KW-0805">Transcription regulation</keyword>
<dbReference type="InterPro" id="IPR000595">
    <property type="entry name" value="cNMP-bd_dom"/>
</dbReference>
<dbReference type="InterPro" id="IPR014710">
    <property type="entry name" value="RmlC-like_jellyroll"/>
</dbReference>
<dbReference type="RefSeq" id="WP_089415995.1">
    <property type="nucleotide sequence ID" value="NZ_CP022423.1"/>
</dbReference>
<dbReference type="GO" id="GO:0005829">
    <property type="term" value="C:cytosol"/>
    <property type="evidence" value="ECO:0007669"/>
    <property type="project" value="TreeGrafter"/>
</dbReference>
<evidence type="ECO:0000313" key="7">
    <source>
        <dbReference type="Proteomes" id="UP000199729"/>
    </source>
</evidence>
<dbReference type="GO" id="GO:0003677">
    <property type="term" value="F:DNA binding"/>
    <property type="evidence" value="ECO:0007669"/>
    <property type="project" value="UniProtKB-KW"/>
</dbReference>
<dbReference type="EMBL" id="CP022423">
    <property type="protein sequence ID" value="ASM76705.1"/>
    <property type="molecule type" value="Genomic_DNA"/>
</dbReference>
<dbReference type="PANTHER" id="PTHR24567:SF74">
    <property type="entry name" value="HTH-TYPE TRANSCRIPTIONAL REGULATOR ARCR"/>
    <property type="match status" value="1"/>
</dbReference>
<keyword evidence="3" id="KW-0804">Transcription</keyword>
<dbReference type="SMART" id="SM00419">
    <property type="entry name" value="HTH_CRP"/>
    <property type="match status" value="1"/>
</dbReference>
<dbReference type="Pfam" id="PF00027">
    <property type="entry name" value="cNMP_binding"/>
    <property type="match status" value="1"/>
</dbReference>
<dbReference type="InterPro" id="IPR036388">
    <property type="entry name" value="WH-like_DNA-bd_sf"/>
</dbReference>
<evidence type="ECO:0000259" key="5">
    <source>
        <dbReference type="PROSITE" id="PS51063"/>
    </source>
</evidence>
<dbReference type="Gene3D" id="1.10.10.10">
    <property type="entry name" value="Winged helix-like DNA-binding domain superfamily/Winged helix DNA-binding domain"/>
    <property type="match status" value="1"/>
</dbReference>
<dbReference type="SMART" id="SM00100">
    <property type="entry name" value="cNMP"/>
    <property type="match status" value="1"/>
</dbReference>
<dbReference type="OrthoDB" id="9777588at2"/>
<sequence length="240" mass="26168">MNPTLTSPDAPTSPDATQAQRILSHLPLFQSATPAQLATLASHVTQHRLDKGALLFQRGDAATGFFIVVYGQIKLFMLSPQGQEKVVEIIHPSQSLGEAVMFLGKPYPVSAEALQDALLLRLERSAVDALLDTDPGFARRMLAGLSLKLHSLLKDVDTYSQRSSTQRVIGYFLQQCEEVPDAEPVALDLPVAKQVIASRLNLTPESLSRSLAELSRAGLIEVQGRTIVIASLQRLREHTP</sequence>
<gene>
    <name evidence="6" type="ORF">VITFI_CDS0927</name>
</gene>
<dbReference type="InterPro" id="IPR050397">
    <property type="entry name" value="Env_Response_Regulators"/>
</dbReference>
<dbReference type="InterPro" id="IPR018490">
    <property type="entry name" value="cNMP-bd_dom_sf"/>
</dbReference>
<protein>
    <submittedName>
        <fullName evidence="6">Crp/Fnr family transcriptional regulator</fullName>
    </submittedName>
</protein>
<reference evidence="6 7" key="1">
    <citation type="submission" date="2017-07" db="EMBL/GenBank/DDBJ databases">
        <title>Complete Genome Sequence of the cosmetic ferment Vitreoscilla filiformis (ATCC15551).</title>
        <authorList>
            <person name="Contreras S."/>
            <person name="Sagory-Zalkind P."/>
            <person name="Blanquart H."/>
            <person name="Iltis A."/>
            <person name="Morand S.C."/>
        </authorList>
    </citation>
    <scope>NUCLEOTIDE SEQUENCE [LARGE SCALE GENOMIC DNA]</scope>
    <source>
        <strain evidence="6 7">ATCC 15551</strain>
    </source>
</reference>
<dbReference type="PANTHER" id="PTHR24567">
    <property type="entry name" value="CRP FAMILY TRANSCRIPTIONAL REGULATORY PROTEIN"/>
    <property type="match status" value="1"/>
</dbReference>
<dbReference type="Gene3D" id="2.60.120.10">
    <property type="entry name" value="Jelly Rolls"/>
    <property type="match status" value="1"/>
</dbReference>
<dbReference type="GO" id="GO:0003700">
    <property type="term" value="F:DNA-binding transcription factor activity"/>
    <property type="evidence" value="ECO:0007669"/>
    <property type="project" value="TreeGrafter"/>
</dbReference>
<name>A0A221KCK5_VITFI</name>
<feature type="domain" description="HTH crp-type" evidence="5">
    <location>
        <begin position="162"/>
        <end position="233"/>
    </location>
</feature>
<dbReference type="SUPFAM" id="SSF46785">
    <property type="entry name" value="Winged helix' DNA-binding domain"/>
    <property type="match status" value="1"/>
</dbReference>
<dbReference type="Proteomes" id="UP000199729">
    <property type="component" value="Chromosome"/>
</dbReference>
<dbReference type="InterPro" id="IPR012318">
    <property type="entry name" value="HTH_CRP"/>
</dbReference>
<organism evidence="6 7">
    <name type="scientific">Vitreoscilla filiformis</name>
    <dbReference type="NCBI Taxonomy" id="63"/>
    <lineage>
        <taxon>Bacteria</taxon>
        <taxon>Pseudomonadati</taxon>
        <taxon>Pseudomonadota</taxon>
        <taxon>Betaproteobacteria</taxon>
        <taxon>Neisseriales</taxon>
        <taxon>Neisseriaceae</taxon>
        <taxon>Vitreoscilla</taxon>
    </lineage>
</organism>
<keyword evidence="7" id="KW-1185">Reference proteome</keyword>
<dbReference type="InterPro" id="IPR036390">
    <property type="entry name" value="WH_DNA-bd_sf"/>
</dbReference>
<evidence type="ECO:0000313" key="6">
    <source>
        <dbReference type="EMBL" id="ASM76705.1"/>
    </source>
</evidence>
<proteinExistence type="predicted"/>
<keyword evidence="2" id="KW-0238">DNA-binding</keyword>
<dbReference type="PROSITE" id="PS51063">
    <property type="entry name" value="HTH_CRP_2"/>
    <property type="match status" value="1"/>
</dbReference>
<dbReference type="PROSITE" id="PS50042">
    <property type="entry name" value="CNMP_BINDING_3"/>
    <property type="match status" value="1"/>
</dbReference>